<keyword evidence="3" id="KW-1185">Reference proteome</keyword>
<feature type="compositionally biased region" description="Low complexity" evidence="1">
    <location>
        <begin position="1"/>
        <end position="15"/>
    </location>
</feature>
<reference evidence="2 3" key="1">
    <citation type="submission" date="2018-06" db="EMBL/GenBank/DDBJ databases">
        <title>A transcriptomic atlas of mushroom development highlights an independent origin of complex multicellularity.</title>
        <authorList>
            <consortium name="DOE Joint Genome Institute"/>
            <person name="Krizsan K."/>
            <person name="Almasi E."/>
            <person name="Merenyi Z."/>
            <person name="Sahu N."/>
            <person name="Viragh M."/>
            <person name="Koszo T."/>
            <person name="Mondo S."/>
            <person name="Kiss B."/>
            <person name="Balint B."/>
            <person name="Kues U."/>
            <person name="Barry K."/>
            <person name="Hegedus J.C."/>
            <person name="Henrissat B."/>
            <person name="Johnson J."/>
            <person name="Lipzen A."/>
            <person name="Ohm R."/>
            <person name="Nagy I."/>
            <person name="Pangilinan J."/>
            <person name="Yan J."/>
            <person name="Xiong Y."/>
            <person name="Grigoriev I.V."/>
            <person name="Hibbett D.S."/>
            <person name="Nagy L.G."/>
        </authorList>
    </citation>
    <scope>NUCLEOTIDE SEQUENCE [LARGE SCALE GENOMIC DNA]</scope>
    <source>
        <strain evidence="2 3">SZMC22713</strain>
    </source>
</reference>
<dbReference type="VEuPathDB" id="FungiDB:BD410DRAFT_827199"/>
<feature type="compositionally biased region" description="Low complexity" evidence="1">
    <location>
        <begin position="152"/>
        <end position="166"/>
    </location>
</feature>
<organism evidence="2 3">
    <name type="scientific">Rickenella mellea</name>
    <dbReference type="NCBI Taxonomy" id="50990"/>
    <lineage>
        <taxon>Eukaryota</taxon>
        <taxon>Fungi</taxon>
        <taxon>Dikarya</taxon>
        <taxon>Basidiomycota</taxon>
        <taxon>Agaricomycotina</taxon>
        <taxon>Agaricomycetes</taxon>
        <taxon>Hymenochaetales</taxon>
        <taxon>Rickenellaceae</taxon>
        <taxon>Rickenella</taxon>
    </lineage>
</organism>
<feature type="compositionally biased region" description="Polar residues" evidence="1">
    <location>
        <begin position="37"/>
        <end position="46"/>
    </location>
</feature>
<proteinExistence type="predicted"/>
<sequence>MLKSLRSKSSGSSLKIGADKPNECSPSKGFARPRRPTFTSTKRTPTPSVPLRNVALENLKRSNSKRDGVNRVDDFGRVKAYRGGQALETQSCSMIGSQPSTRIRLPTTRSVNARTFPSNKPFDRTVHAAPQTYEPTSDSEDEEDDPFHYDSHSYCASSSTSSSGHTSEPKATTCEYEELHFKFLRDIPSTSHEHLPITPKGDETFEYDEQCFEFPKPPCTGQTYRQEINPEARGHNSNASFSLPTYKAYPGQRSPEATQVSPPPDKPAKAVKGKKGMEMWSPVTPKFIGGFNMKARRMKSVPNLTALPFRPGTRGRAREDAASP</sequence>
<feature type="region of interest" description="Disordered" evidence="1">
    <location>
        <begin position="302"/>
        <end position="324"/>
    </location>
</feature>
<dbReference type="Proteomes" id="UP000294933">
    <property type="component" value="Unassembled WGS sequence"/>
</dbReference>
<gene>
    <name evidence="2" type="ORF">BD410DRAFT_827199</name>
</gene>
<evidence type="ECO:0000256" key="1">
    <source>
        <dbReference type="SAM" id="MobiDB-lite"/>
    </source>
</evidence>
<name>A0A4Y7QA62_9AGAM</name>
<accession>A0A4Y7QA62</accession>
<evidence type="ECO:0000313" key="3">
    <source>
        <dbReference type="Proteomes" id="UP000294933"/>
    </source>
</evidence>
<dbReference type="AlphaFoldDB" id="A0A4Y7QA62"/>
<feature type="region of interest" description="Disordered" evidence="1">
    <location>
        <begin position="91"/>
        <end position="171"/>
    </location>
</feature>
<dbReference type="EMBL" id="ML170167">
    <property type="protein sequence ID" value="TDL24171.1"/>
    <property type="molecule type" value="Genomic_DNA"/>
</dbReference>
<protein>
    <submittedName>
        <fullName evidence="2">Uncharacterized protein</fullName>
    </submittedName>
</protein>
<feature type="region of interest" description="Disordered" evidence="1">
    <location>
        <begin position="218"/>
        <end position="277"/>
    </location>
</feature>
<feature type="region of interest" description="Disordered" evidence="1">
    <location>
        <begin position="1"/>
        <end position="49"/>
    </location>
</feature>
<evidence type="ECO:0000313" key="2">
    <source>
        <dbReference type="EMBL" id="TDL24171.1"/>
    </source>
</evidence>
<feature type="compositionally biased region" description="Polar residues" evidence="1">
    <location>
        <begin position="91"/>
        <end position="118"/>
    </location>
</feature>